<evidence type="ECO:0000313" key="5">
    <source>
        <dbReference type="Proteomes" id="UP001479436"/>
    </source>
</evidence>
<dbReference type="InterPro" id="IPR040850">
    <property type="entry name" value="Knl1_RWD_C"/>
</dbReference>
<gene>
    <name evidence="4" type="ORF">K7432_003928</name>
</gene>
<evidence type="ECO:0000313" key="4">
    <source>
        <dbReference type="EMBL" id="KAK9720770.1"/>
    </source>
</evidence>
<feature type="region of interest" description="Disordered" evidence="2">
    <location>
        <begin position="607"/>
        <end position="633"/>
    </location>
</feature>
<dbReference type="Pfam" id="PF18210">
    <property type="entry name" value="Knl1_RWD_C"/>
    <property type="match status" value="1"/>
</dbReference>
<reference evidence="4 5" key="1">
    <citation type="submission" date="2023-04" db="EMBL/GenBank/DDBJ databases">
        <title>Genome of Basidiobolus ranarum AG-B5.</title>
        <authorList>
            <person name="Stajich J.E."/>
            <person name="Carter-House D."/>
            <person name="Gryganskyi A."/>
        </authorList>
    </citation>
    <scope>NUCLEOTIDE SEQUENCE [LARGE SCALE GENOMIC DNA]</scope>
    <source>
        <strain evidence="4 5">AG-B5</strain>
    </source>
</reference>
<dbReference type="Proteomes" id="UP001479436">
    <property type="component" value="Unassembled WGS sequence"/>
</dbReference>
<keyword evidence="5" id="KW-1185">Reference proteome</keyword>
<dbReference type="InterPro" id="IPR033338">
    <property type="entry name" value="Spc105/Spc7"/>
</dbReference>
<dbReference type="Pfam" id="PF08317">
    <property type="entry name" value="Spc7"/>
    <property type="match status" value="1"/>
</dbReference>
<dbReference type="PANTHER" id="PTHR28260:SF1">
    <property type="entry name" value="SPINDLE POLE BODY COMPONENT SPC105"/>
    <property type="match status" value="1"/>
</dbReference>
<evidence type="ECO:0000256" key="2">
    <source>
        <dbReference type="SAM" id="MobiDB-lite"/>
    </source>
</evidence>
<organism evidence="4 5">
    <name type="scientific">Basidiobolus ranarum</name>
    <dbReference type="NCBI Taxonomy" id="34480"/>
    <lineage>
        <taxon>Eukaryota</taxon>
        <taxon>Fungi</taxon>
        <taxon>Fungi incertae sedis</taxon>
        <taxon>Zoopagomycota</taxon>
        <taxon>Entomophthoromycotina</taxon>
        <taxon>Basidiobolomycetes</taxon>
        <taxon>Basidiobolales</taxon>
        <taxon>Basidiobolaceae</taxon>
        <taxon>Basidiobolus</taxon>
    </lineage>
</organism>
<feature type="region of interest" description="Disordered" evidence="2">
    <location>
        <begin position="166"/>
        <end position="192"/>
    </location>
</feature>
<dbReference type="PANTHER" id="PTHR28260">
    <property type="entry name" value="SPINDLE POLE BODY COMPONENT SPC105"/>
    <property type="match status" value="1"/>
</dbReference>
<keyword evidence="1" id="KW-0175">Coiled coil</keyword>
<evidence type="ECO:0000259" key="3">
    <source>
        <dbReference type="SMART" id="SM00787"/>
    </source>
</evidence>
<proteinExistence type="predicted"/>
<feature type="compositionally biased region" description="Polar residues" evidence="2">
    <location>
        <begin position="615"/>
        <end position="631"/>
    </location>
</feature>
<feature type="region of interest" description="Disordered" evidence="2">
    <location>
        <begin position="104"/>
        <end position="132"/>
    </location>
</feature>
<comment type="caution">
    <text evidence="4">The sequence shown here is derived from an EMBL/GenBank/DDBJ whole genome shotgun (WGS) entry which is preliminary data.</text>
</comment>
<dbReference type="SMART" id="SM00787">
    <property type="entry name" value="Spc7"/>
    <property type="match status" value="1"/>
</dbReference>
<sequence length="1143" mass="128692">MDRRQSLPNSDELFSKAPNKMAEENKEVEEDIQDSKKRRITLPARSILRGNEEVESESNTITLETEREYEVESSTSDQRKKIRKTVGRRVSFAATAHVRLFDKENEDWKNDGQEGSSVEHEDKETPLFSLPPEFDVSEDKVVGESLFQIPDLSSVARTSNAFDLRLSLDESKSTETDTSYHSEGGSDAHDRSFEINVKGFTDDEEDVLGGKKLNKEDLSVVEEENIEEVLPQDGSTQDLNLTPSTDSEEATLKLDSSDMDLSESFVADKDSIQDQVTTEVISRVEEDIDTSNSESKKSLTSNPITHFPSSVSWGIPSRPLVQDVGFGGFGGFGNHQKNNSHHDAQKIQAFDMFDRANEHDNEDETESVPMDLAGNTGEIPFIDSPSKPSIRRPLQTQDVTESLPMDETKCLGGIIEQKEPHDFDEQLPAEDVTMEITECIGAGVESLSQSSSSKTSHNAAFDVTDATLDQSTHEQTESLPMDLTQCVGGIQNEKQDTTEDLQKDLKDNTETIPMDFTQCLGGIVNQIDSSTPISTDSKSWPISSEAVPSGTNLTQRFENVAPSDEFDNSDISMEISTTDIQESENILSIDEPSTLLPLENTPIKPAAKSEVPNVEQESPTLLAQKSSTPPTVSVGLDEKQFEVNMDDSMCSAQFYDTEENILHQELPETEFSFDEQSKKATPVGVEDFLKSVGVSFREHELPQEDAIPLEIDDKAPSPVDYVQTSAVLFSELQLLEFCCQELKQNIMQGTSAVQTIEKELNEDPSPLMKEYYESSDEIRGEIASQFNVLKQHSDLATKYMWYNWREKLLSPVISTLKETLENLKKDSKQVVEFKERIGYMLTEIQDYSDSLTLKLQQEQSLQESELKDQLEQLENLQEAIAEQNSQLDIFKKEQNEIASEEEKLLAKLRELENQKNTLVEAIDQANTAFEDLKFCSDEDLTSTQEEYSLLESLFSWKPVHVSSDNTTLIYDNAIQVSASIEAFTTKRWDAVVISNVSTEASTKDNVSELGLNWLRHEIQKLFENSSVVPTFSEVLSLVASRYHTFQAFEKDIVTTRYKLPIEISMDQEGHFDIHALFFGPDSRTKFFLKISVDLNDLNKLNWSFEHVYGAFKDTTIRDIIQKTSPQGFQSISSLCFELRKYVQ</sequence>
<feature type="domain" description="Spc7 kinetochore protein" evidence="3">
    <location>
        <begin position="673"/>
        <end position="979"/>
    </location>
</feature>
<evidence type="ECO:0000256" key="1">
    <source>
        <dbReference type="SAM" id="Coils"/>
    </source>
</evidence>
<feature type="region of interest" description="Disordered" evidence="2">
    <location>
        <begin position="227"/>
        <end position="247"/>
    </location>
</feature>
<accession>A0ABR2W5G7</accession>
<feature type="region of interest" description="Disordered" evidence="2">
    <location>
        <begin position="1"/>
        <end position="37"/>
    </location>
</feature>
<dbReference type="InterPro" id="IPR013253">
    <property type="entry name" value="Spc7_domain"/>
</dbReference>
<dbReference type="Pfam" id="PF15402">
    <property type="entry name" value="MELT_2"/>
    <property type="match status" value="3"/>
</dbReference>
<name>A0ABR2W5G7_9FUNG</name>
<feature type="compositionally biased region" description="Polar residues" evidence="2">
    <location>
        <begin position="233"/>
        <end position="245"/>
    </location>
</feature>
<feature type="compositionally biased region" description="Basic and acidic residues" evidence="2">
    <location>
        <begin position="104"/>
        <end position="125"/>
    </location>
</feature>
<dbReference type="EMBL" id="JASJQH010007003">
    <property type="protein sequence ID" value="KAK9720770.1"/>
    <property type="molecule type" value="Genomic_DNA"/>
</dbReference>
<feature type="coiled-coil region" evidence="1">
    <location>
        <begin position="816"/>
        <end position="928"/>
    </location>
</feature>
<protein>
    <recommendedName>
        <fullName evidence="3">Spc7 kinetochore protein domain-containing protein</fullName>
    </recommendedName>
</protein>
<feature type="region of interest" description="Disordered" evidence="2">
    <location>
        <begin position="50"/>
        <end position="84"/>
    </location>
</feature>